<reference evidence="1 2" key="1">
    <citation type="submission" date="2016-05" db="EMBL/GenBank/DDBJ databases">
        <authorList>
            <person name="Lavstsen T."/>
            <person name="Jespersen J.S."/>
        </authorList>
    </citation>
    <scope>NUCLEOTIDE SEQUENCE [LARGE SCALE GENOMIC DNA]</scope>
    <source>
        <strain evidence="1 2">KCJ1736</strain>
    </source>
</reference>
<dbReference type="Proteomes" id="UP000077098">
    <property type="component" value="Unassembled WGS sequence"/>
</dbReference>
<evidence type="ECO:0000313" key="1">
    <source>
        <dbReference type="EMBL" id="OAE48937.1"/>
    </source>
</evidence>
<accession>A0A176XGT7</accession>
<dbReference type="AlphaFoldDB" id="A0A176XGT7"/>
<organism evidence="1 2">
    <name type="scientific">Agrobacterium tumefaciens</name>
    <dbReference type="NCBI Taxonomy" id="358"/>
    <lineage>
        <taxon>Bacteria</taxon>
        <taxon>Pseudomonadati</taxon>
        <taxon>Pseudomonadota</taxon>
        <taxon>Alphaproteobacteria</taxon>
        <taxon>Hyphomicrobiales</taxon>
        <taxon>Rhizobiaceae</taxon>
        <taxon>Rhizobium/Agrobacterium group</taxon>
        <taxon>Agrobacterium</taxon>
        <taxon>Agrobacterium tumefaciens complex</taxon>
    </lineage>
</organism>
<gene>
    <name evidence="1" type="ORF">A7J57_20580</name>
</gene>
<comment type="caution">
    <text evidence="1">The sequence shown here is derived from an EMBL/GenBank/DDBJ whole genome shotgun (WGS) entry which is preliminary data.</text>
</comment>
<name>A0A176XGT7_AGRTU</name>
<evidence type="ECO:0000313" key="2">
    <source>
        <dbReference type="Proteomes" id="UP000077098"/>
    </source>
</evidence>
<dbReference type="EMBL" id="LXPS01000004">
    <property type="protein sequence ID" value="OAE48937.1"/>
    <property type="molecule type" value="Genomic_DNA"/>
</dbReference>
<proteinExistence type="predicted"/>
<sequence length="186" mass="20148">MPDQRKDNAEETLAAFAVEPSHDKATLDLYLKQHPELANELIDLSLELEMADPTEEDVFDTDSAIVNTAWAAFIAGGATDAPITAASFTREVAHSLGIKSSALMGLRDKKVEIQSLPIAFSTRLSRALATSVERLVDYLAGPQAMPVGASFKSDAKPEQKSKISIEQLLAECGHTPEQIAKILRED</sequence>
<protein>
    <submittedName>
        <fullName evidence="1">Uncharacterized protein</fullName>
    </submittedName>
</protein>
<dbReference type="RefSeq" id="WP_063947582.1">
    <property type="nucleotide sequence ID" value="NZ_LXPS01000004.1"/>
</dbReference>